<sequence>MGHPSAIQSYPAYPNTYSNISQTPTATYGASASPLDYTTPAGFFNAPNALPTHFYAR</sequence>
<keyword evidence="2" id="KW-1185">Reference proteome</keyword>
<evidence type="ECO:0000313" key="2">
    <source>
        <dbReference type="Proteomes" id="UP000267096"/>
    </source>
</evidence>
<dbReference type="Proteomes" id="UP000267096">
    <property type="component" value="Unassembled WGS sequence"/>
</dbReference>
<evidence type="ECO:0000313" key="3">
    <source>
        <dbReference type="WBParaSite" id="ASIM_0000985601-mRNA-1"/>
    </source>
</evidence>
<accession>A0A0M3JQA5</accession>
<organism evidence="3">
    <name type="scientific">Anisakis simplex</name>
    <name type="common">Herring worm</name>
    <dbReference type="NCBI Taxonomy" id="6269"/>
    <lineage>
        <taxon>Eukaryota</taxon>
        <taxon>Metazoa</taxon>
        <taxon>Ecdysozoa</taxon>
        <taxon>Nematoda</taxon>
        <taxon>Chromadorea</taxon>
        <taxon>Rhabditida</taxon>
        <taxon>Spirurina</taxon>
        <taxon>Ascaridomorpha</taxon>
        <taxon>Ascaridoidea</taxon>
        <taxon>Anisakidae</taxon>
        <taxon>Anisakis</taxon>
        <taxon>Anisakis simplex complex</taxon>
    </lineage>
</organism>
<proteinExistence type="predicted"/>
<protein>
    <submittedName>
        <fullName evidence="3">Eyes absent homolog</fullName>
    </submittedName>
</protein>
<dbReference type="WBParaSite" id="ASIM_0000985601-mRNA-1">
    <property type="protein sequence ID" value="ASIM_0000985601-mRNA-1"/>
    <property type="gene ID" value="ASIM_0000985601"/>
</dbReference>
<dbReference type="AlphaFoldDB" id="A0A0M3JQA5"/>
<dbReference type="EMBL" id="UYRR01029948">
    <property type="protein sequence ID" value="VDK40677.1"/>
    <property type="molecule type" value="Genomic_DNA"/>
</dbReference>
<reference evidence="3" key="1">
    <citation type="submission" date="2017-02" db="UniProtKB">
        <authorList>
            <consortium name="WormBaseParasite"/>
        </authorList>
    </citation>
    <scope>IDENTIFICATION</scope>
</reference>
<gene>
    <name evidence="1" type="ORF">ASIM_LOCUS9600</name>
</gene>
<name>A0A0M3JQA5_ANISI</name>
<evidence type="ECO:0000313" key="1">
    <source>
        <dbReference type="EMBL" id="VDK40677.1"/>
    </source>
</evidence>
<reference evidence="1 2" key="2">
    <citation type="submission" date="2018-11" db="EMBL/GenBank/DDBJ databases">
        <authorList>
            <consortium name="Pathogen Informatics"/>
        </authorList>
    </citation>
    <scope>NUCLEOTIDE SEQUENCE [LARGE SCALE GENOMIC DNA]</scope>
</reference>